<evidence type="ECO:0000313" key="8">
    <source>
        <dbReference type="EMBL" id="PCI27536.1"/>
    </source>
</evidence>
<dbReference type="Pfam" id="PF00551">
    <property type="entry name" value="Formyl_trans_N"/>
    <property type="match status" value="1"/>
</dbReference>
<gene>
    <name evidence="5" type="primary">fmt</name>
    <name evidence="8" type="ORF">COB67_08320</name>
</gene>
<keyword evidence="4 5" id="KW-0648">Protein biosynthesis</keyword>
<dbReference type="Pfam" id="PF02911">
    <property type="entry name" value="Formyl_trans_C"/>
    <property type="match status" value="1"/>
</dbReference>
<dbReference type="InterPro" id="IPR005793">
    <property type="entry name" value="Formyl_trans_C"/>
</dbReference>
<evidence type="ECO:0000256" key="1">
    <source>
        <dbReference type="ARBA" id="ARBA00010699"/>
    </source>
</evidence>
<dbReference type="InterPro" id="IPR041711">
    <property type="entry name" value="Met-tRNA-FMT_N"/>
</dbReference>
<evidence type="ECO:0000256" key="5">
    <source>
        <dbReference type="HAMAP-Rule" id="MF_00182"/>
    </source>
</evidence>
<accession>A0A2A4T1P5</accession>
<dbReference type="InterPro" id="IPR002376">
    <property type="entry name" value="Formyl_transf_N"/>
</dbReference>
<dbReference type="GO" id="GO:0004479">
    <property type="term" value="F:methionyl-tRNA formyltransferase activity"/>
    <property type="evidence" value="ECO:0007669"/>
    <property type="project" value="UniProtKB-UniRule"/>
</dbReference>
<keyword evidence="3 5" id="KW-0808">Transferase</keyword>
<dbReference type="SUPFAM" id="SSF50486">
    <property type="entry name" value="FMT C-terminal domain-like"/>
    <property type="match status" value="1"/>
</dbReference>
<feature type="binding site" evidence="5">
    <location>
        <begin position="134"/>
        <end position="137"/>
    </location>
    <ligand>
        <name>(6S)-5,6,7,8-tetrahydrofolate</name>
        <dbReference type="ChEBI" id="CHEBI:57453"/>
    </ligand>
</feature>
<comment type="caution">
    <text evidence="8">The sequence shown here is derived from an EMBL/GenBank/DDBJ whole genome shotgun (WGS) entry which is preliminary data.</text>
</comment>
<feature type="domain" description="Formyl transferase C-terminal" evidence="7">
    <location>
        <begin position="227"/>
        <end position="326"/>
    </location>
</feature>
<dbReference type="NCBIfam" id="TIGR00460">
    <property type="entry name" value="fmt"/>
    <property type="match status" value="1"/>
</dbReference>
<evidence type="ECO:0000259" key="6">
    <source>
        <dbReference type="Pfam" id="PF00551"/>
    </source>
</evidence>
<dbReference type="Proteomes" id="UP000218113">
    <property type="component" value="Unassembled WGS sequence"/>
</dbReference>
<dbReference type="Gene3D" id="3.40.50.12230">
    <property type="match status" value="1"/>
</dbReference>
<dbReference type="EMBL" id="NVSR01000056">
    <property type="protein sequence ID" value="PCI27536.1"/>
    <property type="molecule type" value="Genomic_DNA"/>
</dbReference>
<dbReference type="InterPro" id="IPR036477">
    <property type="entry name" value="Formyl_transf_N_sf"/>
</dbReference>
<reference evidence="9" key="1">
    <citation type="submission" date="2017-08" db="EMBL/GenBank/DDBJ databases">
        <title>A dynamic microbial community with high functional redundancy inhabits the cold, oxic subseafloor aquifer.</title>
        <authorList>
            <person name="Tully B.J."/>
            <person name="Wheat C.G."/>
            <person name="Glazer B.T."/>
            <person name="Huber J.A."/>
        </authorList>
    </citation>
    <scope>NUCLEOTIDE SEQUENCE [LARGE SCALE GENOMIC DNA]</scope>
</reference>
<organism evidence="8 9">
    <name type="scientific">SAR324 cluster bacterium</name>
    <dbReference type="NCBI Taxonomy" id="2024889"/>
    <lineage>
        <taxon>Bacteria</taxon>
        <taxon>Deltaproteobacteria</taxon>
        <taxon>SAR324 cluster</taxon>
    </lineage>
</organism>
<evidence type="ECO:0000259" key="7">
    <source>
        <dbReference type="Pfam" id="PF02911"/>
    </source>
</evidence>
<dbReference type="FunFam" id="3.40.50.12230:FF:000001">
    <property type="entry name" value="Methionyl-tRNA formyltransferase"/>
    <property type="match status" value="1"/>
</dbReference>
<dbReference type="CDD" id="cd08704">
    <property type="entry name" value="Met_tRNA_FMT_C"/>
    <property type="match status" value="1"/>
</dbReference>
<evidence type="ECO:0000256" key="3">
    <source>
        <dbReference type="ARBA" id="ARBA00022679"/>
    </source>
</evidence>
<feature type="domain" description="Formyl transferase N-terminal" evidence="6">
    <location>
        <begin position="27"/>
        <end position="204"/>
    </location>
</feature>
<dbReference type="SUPFAM" id="SSF53328">
    <property type="entry name" value="Formyltransferase"/>
    <property type="match status" value="1"/>
</dbReference>
<proteinExistence type="inferred from homology"/>
<dbReference type="InterPro" id="IPR044135">
    <property type="entry name" value="Met-tRNA-FMT_C"/>
</dbReference>
<dbReference type="PANTHER" id="PTHR11138">
    <property type="entry name" value="METHIONYL-TRNA FORMYLTRANSFERASE"/>
    <property type="match status" value="1"/>
</dbReference>
<dbReference type="PANTHER" id="PTHR11138:SF5">
    <property type="entry name" value="METHIONYL-TRNA FORMYLTRANSFERASE, MITOCHONDRIAL"/>
    <property type="match status" value="1"/>
</dbReference>
<dbReference type="AlphaFoldDB" id="A0A2A4T1P5"/>
<sequence>MRSKPRIIFGKNYNHSIRKKGRDSLARIVFMGTPDFAVPALKALKEAGHDIPLLVCQPDKRKGRGQKFQYPPTKQYALEAGIEVYQPAKVRNQEALEKLASFEADFFVVIAYGKILPKALLDLPKKGCINVHASLLPKWRGAAPIQFSLWKGDQETGVCSMLMDEGMDTGDMLLVERTPIDPDETVDQLGDRLSSMGRELIVKTVENFEAIQPKTQNHEQATYTRMITKEDRVLQWDQNADAVYCQYRALSPSPGVFTMFRGKRLAIKGMATCSAIVSGEPQKPGTILAIGAESISVACAAGAVNLTHCQPENKKALAVKDLINGYQIKVGEYLG</sequence>
<evidence type="ECO:0000313" key="9">
    <source>
        <dbReference type="Proteomes" id="UP000218113"/>
    </source>
</evidence>
<dbReference type="InterPro" id="IPR011034">
    <property type="entry name" value="Formyl_transferase-like_C_sf"/>
</dbReference>
<name>A0A2A4T1P5_9DELT</name>
<dbReference type="GO" id="GO:0005829">
    <property type="term" value="C:cytosol"/>
    <property type="evidence" value="ECO:0007669"/>
    <property type="project" value="TreeGrafter"/>
</dbReference>
<evidence type="ECO:0000256" key="2">
    <source>
        <dbReference type="ARBA" id="ARBA00012261"/>
    </source>
</evidence>
<comment type="catalytic activity">
    <reaction evidence="5">
        <text>L-methionyl-tRNA(fMet) + (6R)-10-formyltetrahydrofolate = N-formyl-L-methionyl-tRNA(fMet) + (6S)-5,6,7,8-tetrahydrofolate + H(+)</text>
        <dbReference type="Rhea" id="RHEA:24380"/>
        <dbReference type="Rhea" id="RHEA-COMP:9952"/>
        <dbReference type="Rhea" id="RHEA-COMP:9953"/>
        <dbReference type="ChEBI" id="CHEBI:15378"/>
        <dbReference type="ChEBI" id="CHEBI:57453"/>
        <dbReference type="ChEBI" id="CHEBI:78530"/>
        <dbReference type="ChEBI" id="CHEBI:78844"/>
        <dbReference type="ChEBI" id="CHEBI:195366"/>
        <dbReference type="EC" id="2.1.2.9"/>
    </reaction>
</comment>
<dbReference type="InterPro" id="IPR005794">
    <property type="entry name" value="Fmt"/>
</dbReference>
<dbReference type="EC" id="2.1.2.9" evidence="2 5"/>
<dbReference type="HAMAP" id="MF_00182">
    <property type="entry name" value="Formyl_trans"/>
    <property type="match status" value="1"/>
</dbReference>
<dbReference type="CDD" id="cd08646">
    <property type="entry name" value="FMT_core_Met-tRNA-FMT_N"/>
    <property type="match status" value="1"/>
</dbReference>
<evidence type="ECO:0000256" key="4">
    <source>
        <dbReference type="ARBA" id="ARBA00022917"/>
    </source>
</evidence>
<comment type="similarity">
    <text evidence="1 5">Belongs to the Fmt family.</text>
</comment>
<protein>
    <recommendedName>
        <fullName evidence="2 5">Methionyl-tRNA formyltransferase</fullName>
        <ecNumber evidence="2 5">2.1.2.9</ecNumber>
    </recommendedName>
</protein>
<comment type="function">
    <text evidence="5">Attaches a formyl group to the free amino group of methionyl-tRNA(fMet). The formyl group appears to play a dual role in the initiator identity of N-formylmethionyl-tRNA by promoting its recognition by IF2 and preventing the misappropriation of this tRNA by the elongation apparatus.</text>
</comment>